<evidence type="ECO:0000313" key="1">
    <source>
        <dbReference type="EMBL" id="KKN77989.1"/>
    </source>
</evidence>
<reference evidence="1" key="1">
    <citation type="journal article" date="2015" name="Nature">
        <title>Complex archaea that bridge the gap between prokaryotes and eukaryotes.</title>
        <authorList>
            <person name="Spang A."/>
            <person name="Saw J.H."/>
            <person name="Jorgensen S.L."/>
            <person name="Zaremba-Niedzwiedzka K."/>
            <person name="Martijn J."/>
            <person name="Lind A.E."/>
            <person name="van Eijk R."/>
            <person name="Schleper C."/>
            <person name="Guy L."/>
            <person name="Ettema T.J."/>
        </authorList>
    </citation>
    <scope>NUCLEOTIDE SEQUENCE</scope>
</reference>
<comment type="caution">
    <text evidence="1">The sequence shown here is derived from an EMBL/GenBank/DDBJ whole genome shotgun (WGS) entry which is preliminary data.</text>
</comment>
<dbReference type="EMBL" id="LAZR01000271">
    <property type="protein sequence ID" value="KKN77989.1"/>
    <property type="molecule type" value="Genomic_DNA"/>
</dbReference>
<organism evidence="1">
    <name type="scientific">marine sediment metagenome</name>
    <dbReference type="NCBI Taxonomy" id="412755"/>
    <lineage>
        <taxon>unclassified sequences</taxon>
        <taxon>metagenomes</taxon>
        <taxon>ecological metagenomes</taxon>
    </lineage>
</organism>
<name>A0A0F9TFE0_9ZZZZ</name>
<protein>
    <submittedName>
        <fullName evidence="1">Uncharacterized protein</fullName>
    </submittedName>
</protein>
<accession>A0A0F9TFE0</accession>
<proteinExistence type="predicted"/>
<dbReference type="AlphaFoldDB" id="A0A0F9TFE0"/>
<sequence>MTTIDERVERATEAAHFHLAGLTYDSRKRAENIARSVLGADDSASAASELKALRSLERALQENEWLLRMISSMENEDPELVERWRANTKDKPHDK</sequence>
<gene>
    <name evidence="1" type="ORF">LCGC14_0355540</name>
</gene>